<dbReference type="Pfam" id="PF02518">
    <property type="entry name" value="HATPase_c"/>
    <property type="match status" value="1"/>
</dbReference>
<dbReference type="PANTHER" id="PTHR45339">
    <property type="entry name" value="HYBRID SIGNAL TRANSDUCTION HISTIDINE KINASE J"/>
    <property type="match status" value="1"/>
</dbReference>
<evidence type="ECO:0000256" key="7">
    <source>
        <dbReference type="ARBA" id="ARBA00022741"/>
    </source>
</evidence>
<dbReference type="EC" id="2.7.13.3" evidence="3"/>
<evidence type="ECO:0000256" key="9">
    <source>
        <dbReference type="ARBA" id="ARBA00022840"/>
    </source>
</evidence>
<accession>A0A841KZJ9</accession>
<protein>
    <recommendedName>
        <fullName evidence="14">Circadian input-output histidine kinase CikA</fullName>
        <ecNumber evidence="3">2.7.13.3</ecNumber>
    </recommendedName>
    <alternativeName>
        <fullName evidence="13">Sensory/regulatory protein RpfC</fullName>
    </alternativeName>
    <alternativeName>
        <fullName evidence="4">Stage 0 sporulation protein A homolog</fullName>
    </alternativeName>
</protein>
<dbReference type="InterPro" id="IPR036890">
    <property type="entry name" value="HATPase_C_sf"/>
</dbReference>
<evidence type="ECO:0000256" key="12">
    <source>
        <dbReference type="ARBA" id="ARBA00064003"/>
    </source>
</evidence>
<dbReference type="InterPro" id="IPR003594">
    <property type="entry name" value="HATPase_dom"/>
</dbReference>
<dbReference type="InterPro" id="IPR003661">
    <property type="entry name" value="HisK_dim/P_dom"/>
</dbReference>
<keyword evidence="9" id="KW-0067">ATP-binding</keyword>
<dbReference type="PROSITE" id="PS50112">
    <property type="entry name" value="PAS"/>
    <property type="match status" value="5"/>
</dbReference>
<dbReference type="InterPro" id="IPR036097">
    <property type="entry name" value="HisK_dim/P_sf"/>
</dbReference>
<evidence type="ECO:0000313" key="21">
    <source>
        <dbReference type="Proteomes" id="UP000579281"/>
    </source>
</evidence>
<feature type="domain" description="PAS" evidence="18">
    <location>
        <begin position="379"/>
        <end position="428"/>
    </location>
</feature>
<dbReference type="InterPro" id="IPR000700">
    <property type="entry name" value="PAS-assoc_C"/>
</dbReference>
<dbReference type="CDD" id="cd00130">
    <property type="entry name" value="PAS"/>
    <property type="match status" value="5"/>
</dbReference>
<dbReference type="SUPFAM" id="SSF47384">
    <property type="entry name" value="Homodimeric domain of signal transducing histidine kinase"/>
    <property type="match status" value="1"/>
</dbReference>
<reference evidence="20 21" key="1">
    <citation type="submission" date="2020-08" db="EMBL/GenBank/DDBJ databases">
        <title>Genomic Encyclopedia of Type Strains, Phase IV (KMG-IV): sequencing the most valuable type-strain genomes for metagenomic binning, comparative biology and taxonomic classification.</title>
        <authorList>
            <person name="Goeker M."/>
        </authorList>
    </citation>
    <scope>NUCLEOTIDE SEQUENCE [LARGE SCALE GENOMIC DNA]</scope>
    <source>
        <strain evidence="20 21">DSM 103526</strain>
    </source>
</reference>
<dbReference type="InterPro" id="IPR004358">
    <property type="entry name" value="Sig_transdc_His_kin-like_C"/>
</dbReference>
<dbReference type="SMART" id="SM00387">
    <property type="entry name" value="HATPase_c"/>
    <property type="match status" value="1"/>
</dbReference>
<dbReference type="InterPro" id="IPR001610">
    <property type="entry name" value="PAC"/>
</dbReference>
<dbReference type="InterPro" id="IPR011006">
    <property type="entry name" value="CheY-like_superfamily"/>
</dbReference>
<dbReference type="PANTHER" id="PTHR45339:SF1">
    <property type="entry name" value="HYBRID SIGNAL TRANSDUCTION HISTIDINE KINASE J"/>
    <property type="match status" value="1"/>
</dbReference>
<dbReference type="GO" id="GO:0000155">
    <property type="term" value="F:phosphorelay sensor kinase activity"/>
    <property type="evidence" value="ECO:0007669"/>
    <property type="project" value="InterPro"/>
</dbReference>
<keyword evidence="5 15" id="KW-0597">Phosphoprotein</keyword>
<dbReference type="InterPro" id="IPR035965">
    <property type="entry name" value="PAS-like_dom_sf"/>
</dbReference>
<comment type="subunit">
    <text evidence="12">At low DSF concentrations, interacts with RpfF.</text>
</comment>
<evidence type="ECO:0000256" key="11">
    <source>
        <dbReference type="ARBA" id="ARBA00024867"/>
    </source>
</evidence>
<evidence type="ECO:0000256" key="4">
    <source>
        <dbReference type="ARBA" id="ARBA00018672"/>
    </source>
</evidence>
<dbReference type="SUPFAM" id="SSF55785">
    <property type="entry name" value="PYP-like sensor domain (PAS domain)"/>
    <property type="match status" value="5"/>
</dbReference>
<keyword evidence="7" id="KW-0547">Nucleotide-binding</keyword>
<comment type="catalytic activity">
    <reaction evidence="1">
        <text>ATP + protein L-histidine = ADP + protein N-phospho-L-histidine.</text>
        <dbReference type="EC" id="2.7.13.3"/>
    </reaction>
</comment>
<dbReference type="InterPro" id="IPR001789">
    <property type="entry name" value="Sig_transdc_resp-reg_receiver"/>
</dbReference>
<dbReference type="FunFam" id="3.30.565.10:FF:000010">
    <property type="entry name" value="Sensor histidine kinase RcsC"/>
    <property type="match status" value="1"/>
</dbReference>
<dbReference type="Pfam" id="PF00989">
    <property type="entry name" value="PAS"/>
    <property type="match status" value="2"/>
</dbReference>
<evidence type="ECO:0000256" key="6">
    <source>
        <dbReference type="ARBA" id="ARBA00022679"/>
    </source>
</evidence>
<dbReference type="PROSITE" id="PS50109">
    <property type="entry name" value="HIS_KIN"/>
    <property type="match status" value="1"/>
</dbReference>
<dbReference type="Pfam" id="PF00512">
    <property type="entry name" value="HisKA"/>
    <property type="match status" value="1"/>
</dbReference>
<feature type="domain" description="PAC" evidence="19">
    <location>
        <begin position="571"/>
        <end position="630"/>
    </location>
</feature>
<dbReference type="Gene3D" id="3.30.450.40">
    <property type="match status" value="1"/>
</dbReference>
<gene>
    <name evidence="20" type="ORF">HNQ80_004962</name>
</gene>
<feature type="domain" description="PAC" evidence="19">
    <location>
        <begin position="326"/>
        <end position="378"/>
    </location>
</feature>
<evidence type="ECO:0000259" key="16">
    <source>
        <dbReference type="PROSITE" id="PS50109"/>
    </source>
</evidence>
<evidence type="ECO:0000259" key="19">
    <source>
        <dbReference type="PROSITE" id="PS50113"/>
    </source>
</evidence>
<evidence type="ECO:0000256" key="2">
    <source>
        <dbReference type="ARBA" id="ARBA00006402"/>
    </source>
</evidence>
<comment type="caution">
    <text evidence="20">The sequence shown here is derived from an EMBL/GenBank/DDBJ whole genome shotgun (WGS) entry which is preliminary data.</text>
</comment>
<dbReference type="InterPro" id="IPR003018">
    <property type="entry name" value="GAF"/>
</dbReference>
<sequence>MTKANFNEEMKATNENYKALFNIIEDCLFVVDASGIILNANPFAIKKLGYSLEELCNMNMLLLFPPERREEARESVKGMMVGTVYKNNIPLYSKDGQYISSETRACIGKWNGQDTAFLISKDLSQVFHANEKFLKAIKDNPSLMAITKMDTGEFIDVNESFVKVLGFERHEIMGKKSTDLNIYMDNKDRIKLLRDVEKFKYFRNQEILYRDKAGEIHTGLISVDIIERDNDRYLLTAINDITEKRKNEKEAMQVKAQLKAILDNLPYLAWLKDDQGRFIAVNKPFEDICGKASEEIIGNTDLDLWPKELAEKYIKEDKMVIESHRQKFFEEIIDGKKGGVWFESYKAPIHDEKGKIIGITGIARDITERKKLEIDLKNQQRFLKSMIDAIPDFIFFKDMQGKYLGCNAAFANQFMGLRENEIMGKKDVGLVKDMEVAMYRRKADREIFEAGETRVNEESIRLTNDHVIEVETVKTPFYDEDGRIAGLIGISRDITARKSFEKQLKRQHEYAEMLLNTVPSAVITVDKTNKVTGWNKWAQVITGYSAEEAMGKPCSLFADTPCKERCTIFAEDIEKPVINKVCTIRNKQGEIRYIAKNVDVLKNELGEIIGGIECFDDITERKHAEEELKHKDKMLYAVALAIKELLYNHNYYDAVAKSFEILGIATGVDRVYLFQNQYDRLGKGVTSQKIEWNSGANESQLGNLKLQNIPFTYIESLIKPLTKGEVFHGIVRKLKNDKTKELLEVQRISSIVVLPIYVKGEFWGFIRFDECKYEREWSKAEFSTLSAFASSLERAIERSLTEKELEIARQAAETANILKSQFLANMSHEIRTPMNGIIGYVELLARSALTEEQSDFVRQIQTASDSLLSLINDILDYSKIEADKLKLVHTLFDIYSLVEESVALFTPVADEKGIAVQVSISSSVPSSLYGDPIRLKQVLNNLIGNALKFTEAGEISINLSLLKRKREHVRLQFKISDTGIGMNGEVVSKLFKAFTQADPSMTRRHGGTGLGLAISRSIVKLMGGEMRVESQVDKGSTFYVEVDFKVGGVGPVFSNAGACISNVKREDNHLNAPTNIARTVDLSNGLSRYRVLLVEDSATNRKLAVIMLRQLGYHVDIAENGRQAVEMCNKRRYHIILMDCQMPLMDGYEATAVIKGCEGKNKGTAIIAMTANALEGDREKCIAAGMDDYISKPIIMNKLDNIIKKWLHHSYEK</sequence>
<dbReference type="Pfam" id="PF13426">
    <property type="entry name" value="PAS_9"/>
    <property type="match status" value="1"/>
</dbReference>
<feature type="domain" description="PAS" evidence="18">
    <location>
        <begin position="13"/>
        <end position="83"/>
    </location>
</feature>
<dbReference type="AlphaFoldDB" id="A0A841KZJ9"/>
<dbReference type="GO" id="GO:0006355">
    <property type="term" value="P:regulation of DNA-templated transcription"/>
    <property type="evidence" value="ECO:0007669"/>
    <property type="project" value="InterPro"/>
</dbReference>
<dbReference type="SUPFAM" id="SSF55874">
    <property type="entry name" value="ATPase domain of HSP90 chaperone/DNA topoisomerase II/histidine kinase"/>
    <property type="match status" value="1"/>
</dbReference>
<evidence type="ECO:0000256" key="13">
    <source>
        <dbReference type="ARBA" id="ARBA00068150"/>
    </source>
</evidence>
<dbReference type="InterPro" id="IPR005467">
    <property type="entry name" value="His_kinase_dom"/>
</dbReference>
<dbReference type="SMART" id="SM00065">
    <property type="entry name" value="GAF"/>
    <property type="match status" value="1"/>
</dbReference>
<dbReference type="SMART" id="SM00091">
    <property type="entry name" value="PAS"/>
    <property type="match status" value="5"/>
</dbReference>
<dbReference type="Proteomes" id="UP000579281">
    <property type="component" value="Unassembled WGS sequence"/>
</dbReference>
<evidence type="ECO:0000256" key="8">
    <source>
        <dbReference type="ARBA" id="ARBA00022777"/>
    </source>
</evidence>
<dbReference type="Gene3D" id="3.40.50.2300">
    <property type="match status" value="1"/>
</dbReference>
<proteinExistence type="inferred from homology"/>
<evidence type="ECO:0000313" key="20">
    <source>
        <dbReference type="EMBL" id="MBB6218787.1"/>
    </source>
</evidence>
<feature type="domain" description="PAS" evidence="18">
    <location>
        <begin position="507"/>
        <end position="552"/>
    </location>
</feature>
<dbReference type="EMBL" id="JACHEN010000048">
    <property type="protein sequence ID" value="MBB6218787.1"/>
    <property type="molecule type" value="Genomic_DNA"/>
</dbReference>
<dbReference type="SUPFAM" id="SSF55781">
    <property type="entry name" value="GAF domain-like"/>
    <property type="match status" value="1"/>
</dbReference>
<evidence type="ECO:0000259" key="17">
    <source>
        <dbReference type="PROSITE" id="PS50110"/>
    </source>
</evidence>
<feature type="domain" description="PAS" evidence="18">
    <location>
        <begin position="254"/>
        <end position="336"/>
    </location>
</feature>
<keyword evidence="6" id="KW-0808">Transferase</keyword>
<dbReference type="NCBIfam" id="TIGR00229">
    <property type="entry name" value="sensory_box"/>
    <property type="match status" value="5"/>
</dbReference>
<evidence type="ECO:0000256" key="3">
    <source>
        <dbReference type="ARBA" id="ARBA00012438"/>
    </source>
</evidence>
<dbReference type="Pfam" id="PF00072">
    <property type="entry name" value="Response_reg"/>
    <property type="match status" value="1"/>
</dbReference>
<comment type="similarity">
    <text evidence="2">In the N-terminal section; belongs to the phytochrome family.</text>
</comment>
<comment type="function">
    <text evidence="11">May play the central regulatory role in sporulation. It may be an element of the effector pathway responsible for the activation of sporulation genes in response to nutritional stress. Spo0A may act in concert with spo0H (a sigma factor) to control the expression of some genes that are critical to the sporulation process.</text>
</comment>
<keyword evidence="10" id="KW-0902">Two-component regulatory system</keyword>
<evidence type="ECO:0000259" key="18">
    <source>
        <dbReference type="PROSITE" id="PS50112"/>
    </source>
</evidence>
<evidence type="ECO:0000256" key="1">
    <source>
        <dbReference type="ARBA" id="ARBA00000085"/>
    </source>
</evidence>
<dbReference type="Gene3D" id="3.30.450.20">
    <property type="entry name" value="PAS domain"/>
    <property type="match status" value="5"/>
</dbReference>
<dbReference type="FunFam" id="1.10.287.130:FF:000002">
    <property type="entry name" value="Two-component osmosensing histidine kinase"/>
    <property type="match status" value="1"/>
</dbReference>
<feature type="domain" description="PAS" evidence="18">
    <location>
        <begin position="152"/>
        <end position="175"/>
    </location>
</feature>
<evidence type="ECO:0000256" key="10">
    <source>
        <dbReference type="ARBA" id="ARBA00023012"/>
    </source>
</evidence>
<feature type="domain" description="Response regulatory" evidence="17">
    <location>
        <begin position="1090"/>
        <end position="1207"/>
    </location>
</feature>
<dbReference type="CDD" id="cd17546">
    <property type="entry name" value="REC_hyHK_CKI1_RcsC-like"/>
    <property type="match status" value="1"/>
</dbReference>
<dbReference type="Gene3D" id="1.10.287.130">
    <property type="match status" value="1"/>
</dbReference>
<dbReference type="PROSITE" id="PS50113">
    <property type="entry name" value="PAC"/>
    <property type="match status" value="3"/>
</dbReference>
<evidence type="ECO:0000256" key="14">
    <source>
        <dbReference type="ARBA" id="ARBA00074306"/>
    </source>
</evidence>
<dbReference type="SMART" id="SM00086">
    <property type="entry name" value="PAC"/>
    <property type="match status" value="4"/>
</dbReference>
<dbReference type="PRINTS" id="PR00344">
    <property type="entry name" value="BCTRLSENSOR"/>
</dbReference>
<keyword evidence="21" id="KW-1185">Reference proteome</keyword>
<keyword evidence="8" id="KW-0418">Kinase</keyword>
<dbReference type="Gene3D" id="3.30.565.10">
    <property type="entry name" value="Histidine kinase-like ATPase, C-terminal domain"/>
    <property type="match status" value="1"/>
</dbReference>
<feature type="domain" description="Histidine kinase" evidence="16">
    <location>
        <begin position="825"/>
        <end position="1046"/>
    </location>
</feature>
<evidence type="ECO:0000256" key="5">
    <source>
        <dbReference type="ARBA" id="ARBA00022553"/>
    </source>
</evidence>
<dbReference type="GO" id="GO:0005524">
    <property type="term" value="F:ATP binding"/>
    <property type="evidence" value="ECO:0007669"/>
    <property type="project" value="UniProtKB-KW"/>
</dbReference>
<dbReference type="CDD" id="cd00082">
    <property type="entry name" value="HisKA"/>
    <property type="match status" value="1"/>
</dbReference>
<name>A0A841KZJ9_9FIRM</name>
<evidence type="ECO:0000256" key="15">
    <source>
        <dbReference type="PROSITE-ProRule" id="PRU00169"/>
    </source>
</evidence>
<dbReference type="InterPro" id="IPR013656">
    <property type="entry name" value="PAS_4"/>
</dbReference>
<dbReference type="PROSITE" id="PS50110">
    <property type="entry name" value="RESPONSE_REGULATORY"/>
    <property type="match status" value="1"/>
</dbReference>
<feature type="domain" description="PAC" evidence="19">
    <location>
        <begin position="449"/>
        <end position="506"/>
    </location>
</feature>
<dbReference type="RefSeq" id="WP_184313578.1">
    <property type="nucleotide sequence ID" value="NZ_JACHEN010000048.1"/>
</dbReference>
<organism evidence="20 21">
    <name type="scientific">Anaerosolibacter carboniphilus</name>
    <dbReference type="NCBI Taxonomy" id="1417629"/>
    <lineage>
        <taxon>Bacteria</taxon>
        <taxon>Bacillati</taxon>
        <taxon>Bacillota</taxon>
        <taxon>Clostridia</taxon>
        <taxon>Peptostreptococcales</taxon>
        <taxon>Thermotaleaceae</taxon>
        <taxon>Anaerosolibacter</taxon>
    </lineage>
</organism>
<dbReference type="SUPFAM" id="SSF52172">
    <property type="entry name" value="CheY-like"/>
    <property type="match status" value="1"/>
</dbReference>
<dbReference type="Pfam" id="PF08448">
    <property type="entry name" value="PAS_4"/>
    <property type="match status" value="2"/>
</dbReference>
<dbReference type="SMART" id="SM00388">
    <property type="entry name" value="HisKA"/>
    <property type="match status" value="1"/>
</dbReference>
<dbReference type="InterPro" id="IPR013767">
    <property type="entry name" value="PAS_fold"/>
</dbReference>
<feature type="modified residue" description="4-aspartylphosphate" evidence="15">
    <location>
        <position position="1139"/>
    </location>
</feature>
<dbReference type="InterPro" id="IPR000014">
    <property type="entry name" value="PAS"/>
</dbReference>
<dbReference type="SMART" id="SM00448">
    <property type="entry name" value="REC"/>
    <property type="match status" value="1"/>
</dbReference>
<dbReference type="CDD" id="cd16922">
    <property type="entry name" value="HATPase_EvgS-ArcB-TorS-like"/>
    <property type="match status" value="1"/>
</dbReference>
<dbReference type="InterPro" id="IPR029016">
    <property type="entry name" value="GAF-like_dom_sf"/>
</dbReference>